<dbReference type="SUPFAM" id="SSF57959">
    <property type="entry name" value="Leucine zipper domain"/>
    <property type="match status" value="1"/>
</dbReference>
<comment type="similarity">
    <text evidence="2">Belongs to the bZIP family. ATF subfamily.</text>
</comment>
<dbReference type="PROSITE" id="PS00036">
    <property type="entry name" value="BZIP_BASIC"/>
    <property type="match status" value="1"/>
</dbReference>
<evidence type="ECO:0000256" key="1">
    <source>
        <dbReference type="ARBA" id="ARBA00004167"/>
    </source>
</evidence>
<feature type="compositionally biased region" description="Pro residues" evidence="8">
    <location>
        <begin position="587"/>
        <end position="596"/>
    </location>
</feature>
<feature type="region of interest" description="Disordered" evidence="8">
    <location>
        <begin position="105"/>
        <end position="133"/>
    </location>
</feature>
<feature type="coiled-coil region" evidence="7">
    <location>
        <begin position="317"/>
        <end position="358"/>
    </location>
</feature>
<dbReference type="PANTHER" id="PTHR46164:SF2">
    <property type="entry name" value="CYCLIC AMP-DEPENDENT TRANSCRIPTION FACTOR ATF-6 BETA"/>
    <property type="match status" value="1"/>
</dbReference>
<dbReference type="Ensembl" id="ENSPNYT00000031568.1">
    <property type="protein sequence ID" value="ENSPNYP00000030819.1"/>
    <property type="gene ID" value="ENSPNYG00000023231.1"/>
</dbReference>
<keyword evidence="5" id="KW-0804">Transcription</keyword>
<feature type="compositionally biased region" description="Low complexity" evidence="8">
    <location>
        <begin position="110"/>
        <end position="120"/>
    </location>
</feature>
<dbReference type="InterPro" id="IPR004827">
    <property type="entry name" value="bZIP"/>
</dbReference>
<keyword evidence="3" id="KW-0805">Transcription regulation</keyword>
<evidence type="ECO:0000256" key="7">
    <source>
        <dbReference type="SAM" id="Coils"/>
    </source>
</evidence>
<dbReference type="Pfam" id="PF00170">
    <property type="entry name" value="bZIP_1"/>
    <property type="match status" value="1"/>
</dbReference>
<dbReference type="PROSITE" id="PS50217">
    <property type="entry name" value="BZIP"/>
    <property type="match status" value="1"/>
</dbReference>
<dbReference type="GO" id="GO:0005634">
    <property type="term" value="C:nucleus"/>
    <property type="evidence" value="ECO:0007669"/>
    <property type="project" value="TreeGrafter"/>
</dbReference>
<keyword evidence="6" id="KW-0539">Nucleus</keyword>
<feature type="domain" description="BZIP" evidence="9">
    <location>
        <begin position="304"/>
        <end position="352"/>
    </location>
</feature>
<dbReference type="STRING" id="303518.ENSPNYP00000030819"/>
<dbReference type="GO" id="GO:0000981">
    <property type="term" value="F:DNA-binding transcription factor activity, RNA polymerase II-specific"/>
    <property type="evidence" value="ECO:0007669"/>
    <property type="project" value="TreeGrafter"/>
</dbReference>
<comment type="subcellular location">
    <subcellularLocation>
        <location evidence="1">Membrane</location>
        <topology evidence="1">Single-pass membrane protein</topology>
    </subcellularLocation>
</comment>
<dbReference type="InterPro" id="IPR046347">
    <property type="entry name" value="bZIP_sf"/>
</dbReference>
<accession>A0A3B4H8S3</accession>
<dbReference type="GO" id="GO:0030968">
    <property type="term" value="P:endoplasmic reticulum unfolded protein response"/>
    <property type="evidence" value="ECO:0007669"/>
    <property type="project" value="TreeGrafter"/>
</dbReference>
<dbReference type="Gene3D" id="1.20.5.170">
    <property type="match status" value="1"/>
</dbReference>
<feature type="compositionally biased region" description="Basic residues" evidence="8">
    <location>
        <begin position="601"/>
        <end position="618"/>
    </location>
</feature>
<sequence length="647" mass="71427">MSTDLLSDLDSRFFADNLLTSEDWDACLFQCESMEEGEDGDFGRGLKYDASFDNDLVLTLDPDNPTSPWRHLDDNLLTADAPAIKNEMTITQPLPVEMLFQVKAEPPSPTSSLESECSASPPEPQITIKGENPPTPPYMYGDVLSPPLGSMEVTVATTAPPTQTQIAAVTQTQLQAPLTTPIPAVIAPLRPLSATLKANTILSTKPPIQPRPVCVATLPVPQTATPAKALILQGLPAMDQTRPVVISPSVCLGSTPAIVKMEPVSPSIPQHCSSPTAPPTSKPIVPATTTLPGNSSNDIDVSTQRMIKNRESACQSRKKKKEYLQNLEAQLREAQQENERLRKENQALRERLAGKEGAESASNKRAVCVMVILLFMTFSFGPVSITDRKLATGLHEDVVSFTGRRLLEIEQHQQAPPPLTNKVEDKTETEEDGGDERWKRAEAKYAAEPYQFRNLSDVFSDVKDLVLQDIDRYFTSSDCRQFNRSESLSQLQVLPGPEVTYSDFLDAIDRREDTFYVVSFRRDHLLLPAISHNKTSRPKMSLVMPAMSVNESLYNSSQGYEMMMQVDCEVMDTRIVPIKSSAVPPSLRDPPPPPPSSHGSSNHHHSNHTSLRGRHQHHPSSSSPSQRQPLPARRRTDEYLISQSEGV</sequence>
<evidence type="ECO:0000256" key="5">
    <source>
        <dbReference type="ARBA" id="ARBA00023163"/>
    </source>
</evidence>
<organism evidence="10">
    <name type="scientific">Pundamilia nyererei</name>
    <dbReference type="NCBI Taxonomy" id="303518"/>
    <lineage>
        <taxon>Eukaryota</taxon>
        <taxon>Metazoa</taxon>
        <taxon>Chordata</taxon>
        <taxon>Craniata</taxon>
        <taxon>Vertebrata</taxon>
        <taxon>Euteleostomi</taxon>
        <taxon>Actinopterygii</taxon>
        <taxon>Neopterygii</taxon>
        <taxon>Teleostei</taxon>
        <taxon>Neoteleostei</taxon>
        <taxon>Acanthomorphata</taxon>
        <taxon>Ovalentaria</taxon>
        <taxon>Cichlomorphae</taxon>
        <taxon>Cichliformes</taxon>
        <taxon>Cichlidae</taxon>
        <taxon>African cichlids</taxon>
        <taxon>Pseudocrenilabrinae</taxon>
        <taxon>Haplochromini</taxon>
        <taxon>Pundamilia</taxon>
    </lineage>
</organism>
<dbReference type="AlphaFoldDB" id="A0A3B4H8S3"/>
<dbReference type="InterPro" id="IPR051882">
    <property type="entry name" value="ATF_bZIP_TF"/>
</dbReference>
<dbReference type="CDD" id="cd14700">
    <property type="entry name" value="bZIP_ATF6"/>
    <property type="match status" value="1"/>
</dbReference>
<evidence type="ECO:0000256" key="8">
    <source>
        <dbReference type="SAM" id="MobiDB-lite"/>
    </source>
</evidence>
<dbReference type="SMART" id="SM00338">
    <property type="entry name" value="BRLZ"/>
    <property type="match status" value="1"/>
</dbReference>
<name>A0A3B4H8S3_9CICH</name>
<proteinExistence type="inferred from homology"/>
<evidence type="ECO:0000256" key="4">
    <source>
        <dbReference type="ARBA" id="ARBA00023125"/>
    </source>
</evidence>
<dbReference type="GO" id="GO:0000978">
    <property type="term" value="F:RNA polymerase II cis-regulatory region sequence-specific DNA binding"/>
    <property type="evidence" value="ECO:0007669"/>
    <property type="project" value="TreeGrafter"/>
</dbReference>
<keyword evidence="7" id="KW-0175">Coiled coil</keyword>
<reference evidence="10" key="1">
    <citation type="submission" date="2023-09" db="UniProtKB">
        <authorList>
            <consortium name="Ensembl"/>
        </authorList>
    </citation>
    <scope>IDENTIFICATION</scope>
</reference>
<evidence type="ECO:0000256" key="6">
    <source>
        <dbReference type="ARBA" id="ARBA00023242"/>
    </source>
</evidence>
<evidence type="ECO:0000313" key="10">
    <source>
        <dbReference type="Ensembl" id="ENSPNYP00000030819.1"/>
    </source>
</evidence>
<feature type="region of interest" description="Disordered" evidence="8">
    <location>
        <begin position="581"/>
        <end position="647"/>
    </location>
</feature>
<evidence type="ECO:0000259" key="9">
    <source>
        <dbReference type="PROSITE" id="PS50217"/>
    </source>
</evidence>
<dbReference type="GeneTree" id="ENSGT00940000160798"/>
<feature type="region of interest" description="Disordered" evidence="8">
    <location>
        <begin position="409"/>
        <end position="438"/>
    </location>
</feature>
<dbReference type="PANTHER" id="PTHR46164">
    <property type="entry name" value="ATF6, ISOFORM C"/>
    <property type="match status" value="1"/>
</dbReference>
<protein>
    <submittedName>
        <fullName evidence="10">Cyclic AMP-dependent transcription factor ATF-6 beta-like</fullName>
    </submittedName>
</protein>
<evidence type="ECO:0000256" key="3">
    <source>
        <dbReference type="ARBA" id="ARBA00023015"/>
    </source>
</evidence>
<feature type="compositionally biased region" description="Low complexity" evidence="8">
    <location>
        <begin position="619"/>
        <end position="631"/>
    </location>
</feature>
<evidence type="ECO:0000256" key="2">
    <source>
        <dbReference type="ARBA" id="ARBA00009050"/>
    </source>
</evidence>
<dbReference type="GO" id="GO:0016020">
    <property type="term" value="C:membrane"/>
    <property type="evidence" value="ECO:0007669"/>
    <property type="project" value="UniProtKB-SubCell"/>
</dbReference>
<keyword evidence="4" id="KW-0238">DNA-binding</keyword>